<feature type="compositionally biased region" description="Basic and acidic residues" evidence="1">
    <location>
        <begin position="166"/>
        <end position="214"/>
    </location>
</feature>
<feature type="compositionally biased region" description="Basic and acidic residues" evidence="1">
    <location>
        <begin position="245"/>
        <end position="306"/>
    </location>
</feature>
<accession>A0ABQ8GYK9</accession>
<feature type="region of interest" description="Disordered" evidence="1">
    <location>
        <begin position="60"/>
        <end position="129"/>
    </location>
</feature>
<keyword evidence="3" id="KW-1185">Reference proteome</keyword>
<gene>
    <name evidence="2" type="ORF">JRO89_XSUnG0106800</name>
</gene>
<feature type="region of interest" description="Disordered" evidence="1">
    <location>
        <begin position="166"/>
        <end position="370"/>
    </location>
</feature>
<comment type="caution">
    <text evidence="2">The sequence shown here is derived from an EMBL/GenBank/DDBJ whole genome shotgun (WGS) entry which is preliminary data.</text>
</comment>
<evidence type="ECO:0000313" key="3">
    <source>
        <dbReference type="Proteomes" id="UP000827721"/>
    </source>
</evidence>
<evidence type="ECO:0008006" key="4">
    <source>
        <dbReference type="Google" id="ProtNLM"/>
    </source>
</evidence>
<dbReference type="PANTHER" id="PTHR36364">
    <property type="entry name" value="OS03G0203000 PROTEIN"/>
    <property type="match status" value="1"/>
</dbReference>
<evidence type="ECO:0000256" key="1">
    <source>
        <dbReference type="SAM" id="MobiDB-lite"/>
    </source>
</evidence>
<feature type="compositionally biased region" description="Gly residues" evidence="1">
    <location>
        <begin position="316"/>
        <end position="325"/>
    </location>
</feature>
<feature type="compositionally biased region" description="Basic and acidic residues" evidence="1">
    <location>
        <begin position="222"/>
        <end position="233"/>
    </location>
</feature>
<feature type="compositionally biased region" description="Basic and acidic residues" evidence="1">
    <location>
        <begin position="60"/>
        <end position="85"/>
    </location>
</feature>
<feature type="compositionally biased region" description="Basic and acidic residues" evidence="1">
    <location>
        <begin position="115"/>
        <end position="129"/>
    </location>
</feature>
<sequence>MTWLGGNHGNCLSCVCFGFHISIYLVDDKIVWPLLPSRSLIIWSICVGLLESISCPKRSRWDGEPATERVPGRNNSDTEGHIDQHKTHHRRLQDALPLEAPSAAATKAETGSLTKESDKKPNGLHEKTKLSSQVPRFAYIVISLGFKDIKLSSRLGPLREIRHDERGAGQVDRSYDRGEATERDWQRDSRNRKNERAAEKRETYGTRDRDEKSQTKGAENNVWHHDGFFKLEADPPAPARKRRAFREEKITLDSENADKTAVESVKMNRTDRTERREERGRNSHYSDRVEKPSNGDRFPNRGEAERGGYPYRQRHGGNGGGGGGRGDFRGRDRFDGRQEYRSSGTGGDKWKHDLFQDANRSPTPKDEEDQIAKVEAILASS</sequence>
<evidence type="ECO:0000313" key="2">
    <source>
        <dbReference type="EMBL" id="KAH7522794.1"/>
    </source>
</evidence>
<name>A0ABQ8GYK9_9ROSI</name>
<protein>
    <recommendedName>
        <fullName evidence="4">Btz domain-containing protein</fullName>
    </recommendedName>
</protein>
<reference evidence="2 3" key="1">
    <citation type="submission" date="2021-02" db="EMBL/GenBank/DDBJ databases">
        <title>Plant Genome Project.</title>
        <authorList>
            <person name="Zhang R.-G."/>
        </authorList>
    </citation>
    <scope>NUCLEOTIDE SEQUENCE [LARGE SCALE GENOMIC DNA]</scope>
    <source>
        <tissue evidence="2">Leaves</tissue>
    </source>
</reference>
<feature type="compositionally biased region" description="Basic and acidic residues" evidence="1">
    <location>
        <begin position="326"/>
        <end position="340"/>
    </location>
</feature>
<organism evidence="2 3">
    <name type="scientific">Xanthoceras sorbifolium</name>
    <dbReference type="NCBI Taxonomy" id="99658"/>
    <lineage>
        <taxon>Eukaryota</taxon>
        <taxon>Viridiplantae</taxon>
        <taxon>Streptophyta</taxon>
        <taxon>Embryophyta</taxon>
        <taxon>Tracheophyta</taxon>
        <taxon>Spermatophyta</taxon>
        <taxon>Magnoliopsida</taxon>
        <taxon>eudicotyledons</taxon>
        <taxon>Gunneridae</taxon>
        <taxon>Pentapetalae</taxon>
        <taxon>rosids</taxon>
        <taxon>malvids</taxon>
        <taxon>Sapindales</taxon>
        <taxon>Sapindaceae</taxon>
        <taxon>Xanthoceroideae</taxon>
        <taxon>Xanthoceras</taxon>
    </lineage>
</organism>
<dbReference type="PANTHER" id="PTHR36364:SF1">
    <property type="entry name" value="OS03G0203000 PROTEIN"/>
    <property type="match status" value="1"/>
</dbReference>
<dbReference type="EMBL" id="JAFEMO010000252">
    <property type="protein sequence ID" value="KAH7522794.1"/>
    <property type="molecule type" value="Genomic_DNA"/>
</dbReference>
<dbReference type="Proteomes" id="UP000827721">
    <property type="component" value="Unassembled WGS sequence"/>
</dbReference>
<proteinExistence type="predicted"/>